<dbReference type="AlphaFoldDB" id="A0A1Y3BSA6"/>
<evidence type="ECO:0000256" key="2">
    <source>
        <dbReference type="ARBA" id="ARBA00022723"/>
    </source>
</evidence>
<proteinExistence type="inferred from homology"/>
<evidence type="ECO:0000259" key="6">
    <source>
        <dbReference type="Pfam" id="PF08646"/>
    </source>
</evidence>
<dbReference type="SUPFAM" id="SSF50249">
    <property type="entry name" value="Nucleic acid-binding proteins"/>
    <property type="match status" value="3"/>
</dbReference>
<keyword evidence="9" id="KW-1185">Reference proteome</keyword>
<dbReference type="Pfam" id="PF16900">
    <property type="entry name" value="REPA_OB_2"/>
    <property type="match status" value="1"/>
</dbReference>
<comment type="similarity">
    <text evidence="1">Belongs to the replication factor A protein 1 family.</text>
</comment>
<dbReference type="Gene3D" id="2.40.50.140">
    <property type="entry name" value="Nucleic acid-binding proteins"/>
    <property type="match status" value="3"/>
</dbReference>
<evidence type="ECO:0000259" key="7">
    <source>
        <dbReference type="Pfam" id="PF16900"/>
    </source>
</evidence>
<protein>
    <submittedName>
        <fullName evidence="8">Uncharacterized protein</fullName>
    </submittedName>
</protein>
<dbReference type="CDD" id="cd04476">
    <property type="entry name" value="RPA1_DBD_C"/>
    <property type="match status" value="1"/>
</dbReference>
<dbReference type="GO" id="GO:0003677">
    <property type="term" value="F:DNA binding"/>
    <property type="evidence" value="ECO:0007669"/>
    <property type="project" value="UniProtKB-KW"/>
</dbReference>
<sequence>MSEVKVDLSWDILSIILENRDDSLQPVLQILCSRQMANSRKTIRLALFDGRIVWRHCVIINNELSERFHDELLTPFTVIRIDKYQLTTNNDTVILLIENLSIIKNGDTINQKLVKNLKQSQEVPINFSIDPQMICPINAVTPFYRNWTIRAWVMNKSSIRSFNNHCSPGLDKRSVIDVIGVIHSVDNTRTMFLSQSQKVVFKRILTIVDDSKTKTILTLFENHAINFRGKPGQVIAVRGAVVIENQGKTLFTFASPRIEPDLPETDLLKKCYESLDEKQQQFISLYRSTDQKINPAIQFTSIGRFLQKTRLEKILYSNVRCRITSINRPEKHFYKSCIGCFKKLSENSQNYCIHCNVTFNKFTWRMILNIEISDWSDSVWVVIFHDQCEILLHQSVEELIQLYQKNPLHYRQLLIKELFFRTISVKILSRMESYEDEYRIRHIVVSILPDNKSLDESIKSIEFLKNNLS</sequence>
<reference evidence="8 9" key="1">
    <citation type="submission" date="2017-03" db="EMBL/GenBank/DDBJ databases">
        <title>Genome Survey of Euroglyphus maynei.</title>
        <authorList>
            <person name="Arlian L.G."/>
            <person name="Morgan M.S."/>
            <person name="Rider S.D."/>
        </authorList>
    </citation>
    <scope>NUCLEOTIDE SEQUENCE [LARGE SCALE GENOMIC DNA]</scope>
    <source>
        <strain evidence="8">Arlian Lab</strain>
        <tissue evidence="8">Whole body</tissue>
    </source>
</reference>
<dbReference type="InterPro" id="IPR013955">
    <property type="entry name" value="Rep_factor-A_C"/>
</dbReference>
<keyword evidence="3" id="KW-0863">Zinc-finger</keyword>
<dbReference type="InterPro" id="IPR047192">
    <property type="entry name" value="Euk_RPA1_DBD_C"/>
</dbReference>
<dbReference type="InterPro" id="IPR031657">
    <property type="entry name" value="REPA_OB_2"/>
</dbReference>
<comment type="caution">
    <text evidence="8">The sequence shown here is derived from an EMBL/GenBank/DDBJ whole genome shotgun (WGS) entry which is preliminary data.</text>
</comment>
<feature type="domain" description="Replication factor A C-terminal" evidence="6">
    <location>
        <begin position="316"/>
        <end position="450"/>
    </location>
</feature>
<organism evidence="8 9">
    <name type="scientific">Euroglyphus maynei</name>
    <name type="common">Mayne's house dust mite</name>
    <dbReference type="NCBI Taxonomy" id="6958"/>
    <lineage>
        <taxon>Eukaryota</taxon>
        <taxon>Metazoa</taxon>
        <taxon>Ecdysozoa</taxon>
        <taxon>Arthropoda</taxon>
        <taxon>Chelicerata</taxon>
        <taxon>Arachnida</taxon>
        <taxon>Acari</taxon>
        <taxon>Acariformes</taxon>
        <taxon>Sarcoptiformes</taxon>
        <taxon>Astigmata</taxon>
        <taxon>Psoroptidia</taxon>
        <taxon>Analgoidea</taxon>
        <taxon>Pyroglyphidae</taxon>
        <taxon>Pyroglyphinae</taxon>
        <taxon>Euroglyphus</taxon>
    </lineage>
</organism>
<keyword evidence="4" id="KW-0862">Zinc</keyword>
<evidence type="ECO:0000256" key="5">
    <source>
        <dbReference type="ARBA" id="ARBA00023125"/>
    </source>
</evidence>
<gene>
    <name evidence="8" type="ORF">BLA29_000154</name>
</gene>
<feature type="domain" description="Replication protein A OB" evidence="7">
    <location>
        <begin position="171"/>
        <end position="258"/>
    </location>
</feature>
<dbReference type="PANTHER" id="PTHR47165:SF4">
    <property type="entry name" value="OS03G0429900 PROTEIN"/>
    <property type="match status" value="1"/>
</dbReference>
<dbReference type="Pfam" id="PF08646">
    <property type="entry name" value="Rep_fac-A_C"/>
    <property type="match status" value="1"/>
</dbReference>
<dbReference type="GO" id="GO:0008270">
    <property type="term" value="F:zinc ion binding"/>
    <property type="evidence" value="ECO:0007669"/>
    <property type="project" value="UniProtKB-KW"/>
</dbReference>
<accession>A0A1Y3BSA6</accession>
<dbReference type="OrthoDB" id="1751331at2759"/>
<evidence type="ECO:0000256" key="1">
    <source>
        <dbReference type="ARBA" id="ARBA00005690"/>
    </source>
</evidence>
<dbReference type="PANTHER" id="PTHR47165">
    <property type="entry name" value="OS03G0429900 PROTEIN"/>
    <property type="match status" value="1"/>
</dbReference>
<dbReference type="InterPro" id="IPR012340">
    <property type="entry name" value="NA-bd_OB-fold"/>
</dbReference>
<name>A0A1Y3BSA6_EURMA</name>
<evidence type="ECO:0000313" key="9">
    <source>
        <dbReference type="Proteomes" id="UP000194236"/>
    </source>
</evidence>
<evidence type="ECO:0000256" key="3">
    <source>
        <dbReference type="ARBA" id="ARBA00022771"/>
    </source>
</evidence>
<keyword evidence="5" id="KW-0238">DNA-binding</keyword>
<evidence type="ECO:0000256" key="4">
    <source>
        <dbReference type="ARBA" id="ARBA00022833"/>
    </source>
</evidence>
<dbReference type="Proteomes" id="UP000194236">
    <property type="component" value="Unassembled WGS sequence"/>
</dbReference>
<keyword evidence="2" id="KW-0479">Metal-binding</keyword>
<dbReference type="EMBL" id="MUJZ01001706">
    <property type="protein sequence ID" value="OTF83889.1"/>
    <property type="molecule type" value="Genomic_DNA"/>
</dbReference>
<dbReference type="CDD" id="cd04475">
    <property type="entry name" value="RPA1_DBD_B"/>
    <property type="match status" value="1"/>
</dbReference>
<evidence type="ECO:0000313" key="8">
    <source>
        <dbReference type="EMBL" id="OTF83889.1"/>
    </source>
</evidence>